<dbReference type="PANTHER" id="PTHR42152:SF1">
    <property type="entry name" value="PROTEIN GDF5-AS1, MITOCHONDRIAL"/>
    <property type="match status" value="1"/>
</dbReference>
<feature type="region of interest" description="Disordered" evidence="1">
    <location>
        <begin position="130"/>
        <end position="237"/>
    </location>
</feature>
<accession>A0A3Q4BM00</accession>
<dbReference type="Proteomes" id="UP000261620">
    <property type="component" value="Unplaced"/>
</dbReference>
<evidence type="ECO:0000256" key="1">
    <source>
        <dbReference type="SAM" id="MobiDB-lite"/>
    </source>
</evidence>
<proteinExistence type="predicted"/>
<reference evidence="2" key="2">
    <citation type="submission" date="2025-09" db="UniProtKB">
        <authorList>
            <consortium name="Ensembl"/>
        </authorList>
    </citation>
    <scope>IDENTIFICATION</scope>
</reference>
<feature type="compositionally biased region" description="Basic and acidic residues" evidence="1">
    <location>
        <begin position="226"/>
        <end position="237"/>
    </location>
</feature>
<dbReference type="InterPro" id="IPR039711">
    <property type="entry name" value="GDF5OS"/>
</dbReference>
<evidence type="ECO:0000313" key="3">
    <source>
        <dbReference type="Proteomes" id="UP000261620"/>
    </source>
</evidence>
<organism evidence="2 3">
    <name type="scientific">Mola mola</name>
    <name type="common">Ocean sunfish</name>
    <name type="synonym">Tetraodon mola</name>
    <dbReference type="NCBI Taxonomy" id="94237"/>
    <lineage>
        <taxon>Eukaryota</taxon>
        <taxon>Metazoa</taxon>
        <taxon>Chordata</taxon>
        <taxon>Craniata</taxon>
        <taxon>Vertebrata</taxon>
        <taxon>Euteleostomi</taxon>
        <taxon>Actinopterygii</taxon>
        <taxon>Neopterygii</taxon>
        <taxon>Teleostei</taxon>
        <taxon>Neoteleostei</taxon>
        <taxon>Acanthomorphata</taxon>
        <taxon>Eupercaria</taxon>
        <taxon>Tetraodontiformes</taxon>
        <taxon>Molidae</taxon>
        <taxon>Mola</taxon>
    </lineage>
</organism>
<dbReference type="PANTHER" id="PTHR42152">
    <property type="entry name" value="PROTEIN GDF5OS, MITOCHONDRIAL"/>
    <property type="match status" value="1"/>
</dbReference>
<dbReference type="OMA" id="QMSNTSH"/>
<dbReference type="AlphaFoldDB" id="A0A3Q4BM00"/>
<dbReference type="Ensembl" id="ENSMMOT00000021758.1">
    <property type="protein sequence ID" value="ENSMMOP00000021402.1"/>
    <property type="gene ID" value="ENSMMOG00000016264.1"/>
</dbReference>
<sequence length="237" mass="26887">MIQSSQPISLKLTWSLRRWRGGGARRIRRWVNRYSSCFLLLPNAKKNAFSLLVLPGRAKPSARRSTDRPPRCSRASSSKQSCWFRRFLEPLKTLHVSNTSHLLLKPSRSSRLLVCSRAGCCLPEAQVYRRRQGDTPPPGPSEALWGSGSRFLRMRSSAPRSPSRSRDWGPRSSARTRKRTTHPGRFQQKSPSSEQPVRERTVTSAPSQADHGGPEPPWTGTSPEMRGWRDEDEGMNR</sequence>
<protein>
    <submittedName>
        <fullName evidence="2">Uncharacterized protein</fullName>
    </submittedName>
</protein>
<name>A0A3Q4BM00_MOLML</name>
<reference evidence="2" key="1">
    <citation type="submission" date="2025-08" db="UniProtKB">
        <authorList>
            <consortium name="Ensembl"/>
        </authorList>
    </citation>
    <scope>IDENTIFICATION</scope>
</reference>
<evidence type="ECO:0000313" key="2">
    <source>
        <dbReference type="Ensembl" id="ENSMMOP00000021402.1"/>
    </source>
</evidence>
<keyword evidence="3" id="KW-1185">Reference proteome</keyword>